<dbReference type="PANTHER" id="PTHR13183">
    <property type="entry name" value="AXONEMAL INNER ARM DYNEIN LIGHT CHAIN 28"/>
    <property type="match status" value="1"/>
</dbReference>
<organism evidence="6">
    <name type="scientific">Caenorhabditis remanei</name>
    <name type="common">Caenorhabditis vulgaris</name>
    <dbReference type="NCBI Taxonomy" id="31234"/>
    <lineage>
        <taxon>Eukaryota</taxon>
        <taxon>Metazoa</taxon>
        <taxon>Ecdysozoa</taxon>
        <taxon>Nematoda</taxon>
        <taxon>Chromadorea</taxon>
        <taxon>Rhabditida</taxon>
        <taxon>Rhabditina</taxon>
        <taxon>Rhabditomorpha</taxon>
        <taxon>Rhabditoidea</taxon>
        <taxon>Rhabditidae</taxon>
        <taxon>Peloderinae</taxon>
        <taxon>Caenorhabditis</taxon>
    </lineage>
</organism>
<name>E3MAP3_CAERE</name>
<dbReference type="CTD" id="9809175"/>
<keyword evidence="6" id="KW-1185">Reference proteome</keyword>
<dbReference type="GeneID" id="9809175"/>
<accession>E3MAP3</accession>
<evidence type="ECO:0000256" key="4">
    <source>
        <dbReference type="ARBA" id="ARBA00038114"/>
    </source>
</evidence>
<reference evidence="5" key="1">
    <citation type="submission" date="2007-07" db="EMBL/GenBank/DDBJ databases">
        <title>PCAP assembly of the Caenorhabditis remanei genome.</title>
        <authorList>
            <consortium name="The Caenorhabditis remanei Sequencing Consortium"/>
            <person name="Wilson R.K."/>
        </authorList>
    </citation>
    <scope>NUCLEOTIDE SEQUENCE [LARGE SCALE GENOMIC DNA]</scope>
    <source>
        <strain evidence="5">PB4641</strain>
    </source>
</reference>
<dbReference type="FunCoup" id="E3MAP3">
    <property type="interactions" value="89"/>
</dbReference>
<dbReference type="GO" id="GO:0097546">
    <property type="term" value="C:ciliary base"/>
    <property type="evidence" value="ECO:0007669"/>
    <property type="project" value="TreeGrafter"/>
</dbReference>
<proteinExistence type="inferred from homology"/>
<dbReference type="GO" id="GO:0045504">
    <property type="term" value="F:dynein heavy chain binding"/>
    <property type="evidence" value="ECO:0007669"/>
    <property type="project" value="TreeGrafter"/>
</dbReference>
<dbReference type="GO" id="GO:0030286">
    <property type="term" value="C:dynein complex"/>
    <property type="evidence" value="ECO:0007669"/>
    <property type="project" value="UniProtKB-KW"/>
</dbReference>
<keyword evidence="2" id="KW-0175">Coiled coil</keyword>
<dbReference type="HOGENOM" id="CLU_072652_0_0_1"/>
<dbReference type="Pfam" id="PF10211">
    <property type="entry name" value="Ax_dynein_light"/>
    <property type="match status" value="1"/>
</dbReference>
<dbReference type="eggNOG" id="KOG4001">
    <property type="taxonomic scope" value="Eukaryota"/>
</dbReference>
<keyword evidence="3" id="KW-0505">Motor protein</keyword>
<protein>
    <submittedName>
        <fullName evidence="5">Uncharacterized protein</fullName>
    </submittedName>
</protein>
<dbReference type="OrthoDB" id="273640at2759"/>
<dbReference type="KEGG" id="crq:GCK72_023225"/>
<sequence>MQTSCELYFLNFQLSESTISKTIKLVACLAIILFSSKRLHYFQIAMTFEGPKFESSLTSTIFGSAETPSNIFLHVNPAEETSTKQEGETNVTFESIVESAEDDHMESEHQLQLILDCILPPRVYEQNGKLWKQQAALHPATRLDMINLEEKLESELKDRGAKPFGICPIRRDLYGQFFDELIRQVSVSCAERGLLLVRVRDEIRMTFATYQNVLESAIAYGVRKALFIENEQTRATTEWKVQKEKNKELLLKIAQLEKKLATDKIVSEEELEIVEQRMKDTNERLVEANRILKNQLQSILQMDDMSHVKVGDTLAQ</sequence>
<dbReference type="RefSeq" id="XP_003106743.2">
    <property type="nucleotide sequence ID" value="XM_003106695.2"/>
</dbReference>
<dbReference type="PANTHER" id="PTHR13183:SF0">
    <property type="entry name" value="AXONEMAL DYNEIN LIGHT INTERMEDIATE POLYPEPTIDE 1"/>
    <property type="match status" value="1"/>
</dbReference>
<dbReference type="STRING" id="31234.E3MAP3"/>
<evidence type="ECO:0000313" key="6">
    <source>
        <dbReference type="Proteomes" id="UP000008281"/>
    </source>
</evidence>
<dbReference type="Proteomes" id="UP000008281">
    <property type="component" value="Unassembled WGS sequence"/>
</dbReference>
<evidence type="ECO:0000256" key="3">
    <source>
        <dbReference type="ARBA" id="ARBA00023175"/>
    </source>
</evidence>
<gene>
    <name evidence="5" type="ORF">CRE_16608</name>
</gene>
<comment type="similarity">
    <text evidence="4">Belongs to the inner dynein arm light chain family.</text>
</comment>
<evidence type="ECO:0000313" key="5">
    <source>
        <dbReference type="EMBL" id="EFO97349.1"/>
    </source>
</evidence>
<keyword evidence="1" id="KW-0243">Dynein</keyword>
<evidence type="ECO:0000256" key="2">
    <source>
        <dbReference type="ARBA" id="ARBA00023054"/>
    </source>
</evidence>
<dbReference type="EMBL" id="DS268432">
    <property type="protein sequence ID" value="EFO97349.1"/>
    <property type="molecule type" value="Genomic_DNA"/>
</dbReference>
<dbReference type="AlphaFoldDB" id="E3MAP3"/>
<dbReference type="GO" id="GO:0005930">
    <property type="term" value="C:axoneme"/>
    <property type="evidence" value="ECO:0007669"/>
    <property type="project" value="TreeGrafter"/>
</dbReference>
<evidence type="ECO:0000256" key="1">
    <source>
        <dbReference type="ARBA" id="ARBA00023017"/>
    </source>
</evidence>
<dbReference type="OMA" id="QVTIICA"/>
<dbReference type="InterPro" id="IPR019347">
    <property type="entry name" value="Axonemal_dynein_light_chain"/>
</dbReference>